<reference evidence="2 3" key="1">
    <citation type="journal article" date="2017" name="Plant Biotechnol. J.">
        <title>A comprehensive draft genome sequence for lupin (Lupinus angustifolius), an emerging health food: insights into plant-microbe interactions and legume evolution.</title>
        <authorList>
            <person name="Hane J.K."/>
            <person name="Ming Y."/>
            <person name="Kamphuis L.G."/>
            <person name="Nelson M.N."/>
            <person name="Garg G."/>
            <person name="Atkins C.A."/>
            <person name="Bayer P.E."/>
            <person name="Bravo A."/>
            <person name="Bringans S."/>
            <person name="Cannon S."/>
            <person name="Edwards D."/>
            <person name="Foley R."/>
            <person name="Gao L.L."/>
            <person name="Harrison M.J."/>
            <person name="Huang W."/>
            <person name="Hurgobin B."/>
            <person name="Li S."/>
            <person name="Liu C.W."/>
            <person name="McGrath A."/>
            <person name="Morahan G."/>
            <person name="Murray J."/>
            <person name="Weller J."/>
            <person name="Jian J."/>
            <person name="Singh K.B."/>
        </authorList>
    </citation>
    <scope>NUCLEOTIDE SEQUENCE [LARGE SCALE GENOMIC DNA]</scope>
    <source>
        <strain evidence="3">cv. Tanjil</strain>
        <tissue evidence="2">Whole plant</tissue>
    </source>
</reference>
<evidence type="ECO:0000256" key="1">
    <source>
        <dbReference type="SAM" id="MobiDB-lite"/>
    </source>
</evidence>
<dbReference type="EMBL" id="KV862371">
    <property type="protein sequence ID" value="OIV89146.1"/>
    <property type="molecule type" value="Genomic_DNA"/>
</dbReference>
<dbReference type="Gramene" id="OIV89146">
    <property type="protein sequence ID" value="OIV89146"/>
    <property type="gene ID" value="TanjilG_26041"/>
</dbReference>
<proteinExistence type="predicted"/>
<feature type="compositionally biased region" description="Basic and acidic residues" evidence="1">
    <location>
        <begin position="1"/>
        <end position="15"/>
    </location>
</feature>
<dbReference type="STRING" id="3871.A0A1J7GLZ9"/>
<gene>
    <name evidence="2" type="ORF">TanjilG_26041</name>
</gene>
<evidence type="ECO:0000313" key="2">
    <source>
        <dbReference type="EMBL" id="OIV89146.1"/>
    </source>
</evidence>
<evidence type="ECO:0008006" key="4">
    <source>
        <dbReference type="Google" id="ProtNLM"/>
    </source>
</evidence>
<dbReference type="Proteomes" id="UP000188354">
    <property type="component" value="Unassembled WGS sequence"/>
</dbReference>
<dbReference type="AlphaFoldDB" id="A0A1J7GLZ9"/>
<feature type="region of interest" description="Disordered" evidence="1">
    <location>
        <begin position="1"/>
        <end position="35"/>
    </location>
</feature>
<accession>A0A1J7GLZ9</accession>
<sequence length="87" mass="9561">MAQHEHELHETKHDASSSSTSEPKPSVKPDMSNKTVIPSTSWFTPKRLLAMFCVISFINYLDLAMVLMEVQELAPKGGTCTPGTGIQ</sequence>
<keyword evidence="3" id="KW-1185">Reference proteome</keyword>
<organism evidence="2 3">
    <name type="scientific">Lupinus angustifolius</name>
    <name type="common">Narrow-leaved blue lupine</name>
    <dbReference type="NCBI Taxonomy" id="3871"/>
    <lineage>
        <taxon>Eukaryota</taxon>
        <taxon>Viridiplantae</taxon>
        <taxon>Streptophyta</taxon>
        <taxon>Embryophyta</taxon>
        <taxon>Tracheophyta</taxon>
        <taxon>Spermatophyta</taxon>
        <taxon>Magnoliopsida</taxon>
        <taxon>eudicotyledons</taxon>
        <taxon>Gunneridae</taxon>
        <taxon>Pentapetalae</taxon>
        <taxon>rosids</taxon>
        <taxon>fabids</taxon>
        <taxon>Fabales</taxon>
        <taxon>Fabaceae</taxon>
        <taxon>Papilionoideae</taxon>
        <taxon>50 kb inversion clade</taxon>
        <taxon>genistoids sensu lato</taxon>
        <taxon>core genistoids</taxon>
        <taxon>Genisteae</taxon>
        <taxon>Lupinus</taxon>
    </lineage>
</organism>
<evidence type="ECO:0000313" key="3">
    <source>
        <dbReference type="Proteomes" id="UP000188354"/>
    </source>
</evidence>
<protein>
    <recommendedName>
        <fullName evidence="4">Major facilitator superfamily (MFS) profile domain-containing protein</fullName>
    </recommendedName>
</protein>
<name>A0A1J7GLZ9_LUPAN</name>